<dbReference type="EMBL" id="LAZR01000112">
    <property type="protein sequence ID" value="KKN90218.1"/>
    <property type="molecule type" value="Genomic_DNA"/>
</dbReference>
<dbReference type="SUPFAM" id="SSF51351">
    <property type="entry name" value="Triosephosphate isomerase (TIM)"/>
    <property type="match status" value="1"/>
</dbReference>
<dbReference type="GO" id="GO:0005829">
    <property type="term" value="C:cytosol"/>
    <property type="evidence" value="ECO:0007669"/>
    <property type="project" value="TreeGrafter"/>
</dbReference>
<gene>
    <name evidence="7" type="ORF">LCGC14_0230520</name>
</gene>
<dbReference type="CDD" id="cd00311">
    <property type="entry name" value="TIM"/>
    <property type="match status" value="1"/>
</dbReference>
<evidence type="ECO:0000256" key="5">
    <source>
        <dbReference type="ARBA" id="ARBA00023152"/>
    </source>
</evidence>
<dbReference type="HAMAP" id="MF_00147_B">
    <property type="entry name" value="TIM_B"/>
    <property type="match status" value="1"/>
</dbReference>
<evidence type="ECO:0000256" key="4">
    <source>
        <dbReference type="ARBA" id="ARBA00022490"/>
    </source>
</evidence>
<sequence length="249" mass="25674">MRRKLATGNWKMNGSLAGLDMLADVATAMGSDSAEAVICPPSAYLMPAVTAAQGTSVGIGAQDCHTESKGAFTGDISAPMIKDIGATYVIVGHSERREAHAESDADVARKAQAAWAADLTAIICIGESEADRSAGTTLDVIAKQLAGSLPDGCTGDNTVVAYEPIWAIGTGKIPTLDQIIEVHDFIRAELAKRFGSDVTDALRLLYGGSVKPDNAADIFKVENVDGALVGGASLKAADFVPILKALSAA</sequence>
<dbReference type="PANTHER" id="PTHR21139">
    <property type="entry name" value="TRIOSEPHOSPHATE ISOMERASE"/>
    <property type="match status" value="1"/>
</dbReference>
<dbReference type="InterPro" id="IPR000652">
    <property type="entry name" value="Triosephosphate_isomerase"/>
</dbReference>
<comment type="caution">
    <text evidence="7">The sequence shown here is derived from an EMBL/GenBank/DDBJ whole genome shotgun (WGS) entry which is preliminary data.</text>
</comment>
<dbReference type="Pfam" id="PF00121">
    <property type="entry name" value="TIM"/>
    <property type="match status" value="1"/>
</dbReference>
<reference evidence="7" key="1">
    <citation type="journal article" date="2015" name="Nature">
        <title>Complex archaea that bridge the gap between prokaryotes and eukaryotes.</title>
        <authorList>
            <person name="Spang A."/>
            <person name="Saw J.H."/>
            <person name="Jorgensen S.L."/>
            <person name="Zaremba-Niedzwiedzka K."/>
            <person name="Martijn J."/>
            <person name="Lind A.E."/>
            <person name="van Eijk R."/>
            <person name="Schleper C."/>
            <person name="Guy L."/>
            <person name="Ettema T.J."/>
        </authorList>
    </citation>
    <scope>NUCLEOTIDE SEQUENCE</scope>
</reference>
<dbReference type="NCBIfam" id="TIGR00419">
    <property type="entry name" value="tim"/>
    <property type="match status" value="1"/>
</dbReference>
<dbReference type="PROSITE" id="PS51440">
    <property type="entry name" value="TIM_2"/>
    <property type="match status" value="1"/>
</dbReference>
<protein>
    <recommendedName>
        <fullName evidence="2">triose-phosphate isomerase</fullName>
        <ecNumber evidence="2">5.3.1.1</ecNumber>
    </recommendedName>
</protein>
<keyword evidence="3" id="KW-0312">Gluconeogenesis</keyword>
<dbReference type="GO" id="GO:0006094">
    <property type="term" value="P:gluconeogenesis"/>
    <property type="evidence" value="ECO:0007669"/>
    <property type="project" value="UniProtKB-KW"/>
</dbReference>
<dbReference type="InterPro" id="IPR020861">
    <property type="entry name" value="Triosephosphate_isomerase_AS"/>
</dbReference>
<dbReference type="GO" id="GO:0004807">
    <property type="term" value="F:triose-phosphate isomerase activity"/>
    <property type="evidence" value="ECO:0007669"/>
    <property type="project" value="UniProtKB-EC"/>
</dbReference>
<dbReference type="PROSITE" id="PS00171">
    <property type="entry name" value="TIM_1"/>
    <property type="match status" value="1"/>
</dbReference>
<accession>A0A0F9XEJ2</accession>
<dbReference type="FunFam" id="3.20.20.70:FF:000016">
    <property type="entry name" value="Triosephosphate isomerase"/>
    <property type="match status" value="1"/>
</dbReference>
<proteinExistence type="inferred from homology"/>
<evidence type="ECO:0000313" key="7">
    <source>
        <dbReference type="EMBL" id="KKN90218.1"/>
    </source>
</evidence>
<name>A0A0F9XEJ2_9ZZZZ</name>
<evidence type="ECO:0000256" key="3">
    <source>
        <dbReference type="ARBA" id="ARBA00022432"/>
    </source>
</evidence>
<evidence type="ECO:0000256" key="2">
    <source>
        <dbReference type="ARBA" id="ARBA00011940"/>
    </source>
</evidence>
<organism evidence="7">
    <name type="scientific">marine sediment metagenome</name>
    <dbReference type="NCBI Taxonomy" id="412755"/>
    <lineage>
        <taxon>unclassified sequences</taxon>
        <taxon>metagenomes</taxon>
        <taxon>ecological metagenomes</taxon>
    </lineage>
</organism>
<evidence type="ECO:0000256" key="1">
    <source>
        <dbReference type="ARBA" id="ARBA00004680"/>
    </source>
</evidence>
<dbReference type="InterPro" id="IPR013785">
    <property type="entry name" value="Aldolase_TIM"/>
</dbReference>
<keyword evidence="5" id="KW-0324">Glycolysis</keyword>
<dbReference type="PANTHER" id="PTHR21139:SF42">
    <property type="entry name" value="TRIOSEPHOSPHATE ISOMERASE"/>
    <property type="match status" value="1"/>
</dbReference>
<dbReference type="AlphaFoldDB" id="A0A0F9XEJ2"/>
<dbReference type="EC" id="5.3.1.1" evidence="2"/>
<dbReference type="InterPro" id="IPR035990">
    <property type="entry name" value="TIM_sf"/>
</dbReference>
<keyword evidence="6" id="KW-0413">Isomerase</keyword>
<evidence type="ECO:0000256" key="6">
    <source>
        <dbReference type="ARBA" id="ARBA00023235"/>
    </source>
</evidence>
<keyword evidence="4" id="KW-0963">Cytoplasm</keyword>
<dbReference type="GO" id="GO:0006096">
    <property type="term" value="P:glycolytic process"/>
    <property type="evidence" value="ECO:0007669"/>
    <property type="project" value="UniProtKB-KW"/>
</dbReference>
<dbReference type="Gene3D" id="3.20.20.70">
    <property type="entry name" value="Aldolase class I"/>
    <property type="match status" value="1"/>
</dbReference>
<dbReference type="GO" id="GO:0046166">
    <property type="term" value="P:glyceraldehyde-3-phosphate biosynthetic process"/>
    <property type="evidence" value="ECO:0007669"/>
    <property type="project" value="TreeGrafter"/>
</dbReference>
<comment type="pathway">
    <text evidence="1">Carbohydrate degradation; glycolysis; D-glyceraldehyde 3-phosphate from glycerone phosphate: step 1/1.</text>
</comment>
<dbReference type="InterPro" id="IPR022896">
    <property type="entry name" value="TrioseP_Isoase_bac/euk"/>
</dbReference>
<dbReference type="GO" id="GO:0019563">
    <property type="term" value="P:glycerol catabolic process"/>
    <property type="evidence" value="ECO:0007669"/>
    <property type="project" value="TreeGrafter"/>
</dbReference>